<sequence>MQWNRHKEAKQTIKEIFQRLDRYRIIHYSCQSFNRVENGKSTIIAAIAIYLPQYDRTESFDIQSTAEYLNIEYKDINKNLEKIEKVLLKNFFEFIRKNTDQKYLHWNMRNSKYGFQALSNRYMALVHQKPEYEIPSDKCINIAAVLENYYGVGYVSDPKIKHLIEKNFNVRPGNLLYGEEEA</sequence>
<protein>
    <submittedName>
        <fullName evidence="1">Uncharacterized protein</fullName>
    </submittedName>
</protein>
<evidence type="ECO:0000313" key="2">
    <source>
        <dbReference type="Proteomes" id="UP000094757"/>
    </source>
</evidence>
<accession>A0A1B3WDY5</accession>
<dbReference type="AlphaFoldDB" id="A0A1B3WDY5"/>
<proteinExistence type="predicted"/>
<dbReference type="STRING" id="39950.BCB69_03900"/>
<organism evidence="1 2">
    <name type="scientific">Dialister pneumosintes</name>
    <dbReference type="NCBI Taxonomy" id="39950"/>
    <lineage>
        <taxon>Bacteria</taxon>
        <taxon>Bacillati</taxon>
        <taxon>Bacillota</taxon>
        <taxon>Negativicutes</taxon>
        <taxon>Veillonellales</taxon>
        <taxon>Veillonellaceae</taxon>
        <taxon>Dialister</taxon>
    </lineage>
</organism>
<gene>
    <name evidence="1" type="ORF">BCB69_03900</name>
</gene>
<dbReference type="KEGG" id="dpn:BCB69_03900"/>
<dbReference type="RefSeq" id="WP_069177063.1">
    <property type="nucleotide sequence ID" value="NZ_CP017037.1"/>
</dbReference>
<dbReference type="Proteomes" id="UP000094757">
    <property type="component" value="Chromosome"/>
</dbReference>
<reference evidence="2" key="1">
    <citation type="submission" date="2016-08" db="EMBL/GenBank/DDBJ databases">
        <authorList>
            <person name="Holder M.E."/>
            <person name="Ajami N.J."/>
            <person name="Petrosino J.F."/>
        </authorList>
    </citation>
    <scope>NUCLEOTIDE SEQUENCE [LARGE SCALE GENOMIC DNA]</scope>
    <source>
        <strain evidence="2">F0677</strain>
    </source>
</reference>
<name>A0A1B3WDY5_9FIRM</name>
<dbReference type="EMBL" id="CP017037">
    <property type="protein sequence ID" value="AOH39182.1"/>
    <property type="molecule type" value="Genomic_DNA"/>
</dbReference>
<evidence type="ECO:0000313" key="1">
    <source>
        <dbReference type="EMBL" id="AOH39182.1"/>
    </source>
</evidence>